<accession>A0A9D4YUF1</accession>
<evidence type="ECO:0000313" key="2">
    <source>
        <dbReference type="EMBL" id="KAI3426873.1"/>
    </source>
</evidence>
<proteinExistence type="predicted"/>
<dbReference type="Proteomes" id="UP001055712">
    <property type="component" value="Unassembled WGS sequence"/>
</dbReference>
<evidence type="ECO:0000256" key="1">
    <source>
        <dbReference type="SAM" id="SignalP"/>
    </source>
</evidence>
<evidence type="ECO:0000313" key="3">
    <source>
        <dbReference type="Proteomes" id="UP001055712"/>
    </source>
</evidence>
<dbReference type="AlphaFoldDB" id="A0A9D4YUF1"/>
<comment type="caution">
    <text evidence="2">The sequence shown here is derived from an EMBL/GenBank/DDBJ whole genome shotgun (WGS) entry which is preliminary data.</text>
</comment>
<keyword evidence="1" id="KW-0732">Signal</keyword>
<keyword evidence="3" id="KW-1185">Reference proteome</keyword>
<dbReference type="EMBL" id="SIDB01000010">
    <property type="protein sequence ID" value="KAI3426873.1"/>
    <property type="molecule type" value="Genomic_DNA"/>
</dbReference>
<organism evidence="2 3">
    <name type="scientific">Chlorella vulgaris</name>
    <name type="common">Green alga</name>
    <dbReference type="NCBI Taxonomy" id="3077"/>
    <lineage>
        <taxon>Eukaryota</taxon>
        <taxon>Viridiplantae</taxon>
        <taxon>Chlorophyta</taxon>
        <taxon>core chlorophytes</taxon>
        <taxon>Trebouxiophyceae</taxon>
        <taxon>Chlorellales</taxon>
        <taxon>Chlorellaceae</taxon>
        <taxon>Chlorella clade</taxon>
        <taxon>Chlorella</taxon>
    </lineage>
</organism>
<protein>
    <submittedName>
        <fullName evidence="2">Uncharacterized protein</fullName>
    </submittedName>
</protein>
<feature type="chain" id="PRO_5039389814" evidence="1">
    <location>
        <begin position="25"/>
        <end position="215"/>
    </location>
</feature>
<reference evidence="2" key="2">
    <citation type="submission" date="2020-11" db="EMBL/GenBank/DDBJ databases">
        <authorList>
            <person name="Cecchin M."/>
            <person name="Marcolungo L."/>
            <person name="Rossato M."/>
            <person name="Girolomoni L."/>
            <person name="Cosentino E."/>
            <person name="Cuine S."/>
            <person name="Li-Beisson Y."/>
            <person name="Delledonne M."/>
            <person name="Ballottari M."/>
        </authorList>
    </citation>
    <scope>NUCLEOTIDE SEQUENCE</scope>
    <source>
        <strain evidence="2">211/11P</strain>
        <tissue evidence="2">Whole cell</tissue>
    </source>
</reference>
<dbReference type="OrthoDB" id="512069at2759"/>
<name>A0A9D4YUF1_CHLVU</name>
<feature type="signal peptide" evidence="1">
    <location>
        <begin position="1"/>
        <end position="24"/>
    </location>
</feature>
<sequence>MTTPCTPLALLACLLGALCRPVHASARDLQQAGEYDLLAGMGAAPAIEEAPAAEAPSCQSQLNYSSVFMPPQAQFAFRLYANGTRNYTCQSATLSVGPAMALLTTTGAYSCHGFFVSPFVGYNICSDPATGQPVGKLTLDTTVPGAVFVAPAPDGNVDNEPWGRFKVAADGNLPPVNYLVRYNTTGGKRPEQCTAPRGEWVLVPFTAVLDYYICL</sequence>
<reference evidence="2" key="1">
    <citation type="journal article" date="2019" name="Plant J.">
        <title>Chlorella vulgaris genome assembly and annotation reveals the molecular basis for metabolic acclimation to high light conditions.</title>
        <authorList>
            <person name="Cecchin M."/>
            <person name="Marcolungo L."/>
            <person name="Rossato M."/>
            <person name="Girolomoni L."/>
            <person name="Cosentino E."/>
            <person name="Cuine S."/>
            <person name="Li-Beisson Y."/>
            <person name="Delledonne M."/>
            <person name="Ballottari M."/>
        </authorList>
    </citation>
    <scope>NUCLEOTIDE SEQUENCE</scope>
    <source>
        <strain evidence="2">211/11P</strain>
    </source>
</reference>
<gene>
    <name evidence="2" type="ORF">D9Q98_006819</name>
</gene>